<feature type="transmembrane region" description="Helical" evidence="1">
    <location>
        <begin position="183"/>
        <end position="207"/>
    </location>
</feature>
<feature type="transmembrane region" description="Helical" evidence="1">
    <location>
        <begin position="21"/>
        <end position="39"/>
    </location>
</feature>
<dbReference type="GO" id="GO:0016020">
    <property type="term" value="C:membrane"/>
    <property type="evidence" value="ECO:0007669"/>
    <property type="project" value="InterPro"/>
</dbReference>
<dbReference type="InterPro" id="IPR050640">
    <property type="entry name" value="Bact_2-comp_sensor_kinase"/>
</dbReference>
<evidence type="ECO:0000313" key="3">
    <source>
        <dbReference type="EMBL" id="TKT93526.1"/>
    </source>
</evidence>
<protein>
    <recommendedName>
        <fullName evidence="2">Signal transduction histidine kinase internal region domain-containing protein</fullName>
    </recommendedName>
</protein>
<dbReference type="PANTHER" id="PTHR34220">
    <property type="entry name" value="SENSOR HISTIDINE KINASE YPDA"/>
    <property type="match status" value="1"/>
</dbReference>
<feature type="transmembrane region" description="Helical" evidence="1">
    <location>
        <begin position="141"/>
        <end position="162"/>
    </location>
</feature>
<feature type="transmembrane region" description="Helical" evidence="1">
    <location>
        <begin position="84"/>
        <end position="103"/>
    </location>
</feature>
<feature type="domain" description="Signal transduction histidine kinase internal region" evidence="2">
    <location>
        <begin position="362"/>
        <end position="440"/>
    </location>
</feature>
<gene>
    <name evidence="3" type="ORF">FDK13_06700</name>
</gene>
<keyword evidence="1" id="KW-1133">Transmembrane helix</keyword>
<dbReference type="EMBL" id="SZVO01000002">
    <property type="protein sequence ID" value="TKT93526.1"/>
    <property type="molecule type" value="Genomic_DNA"/>
</dbReference>
<proteinExistence type="predicted"/>
<evidence type="ECO:0000313" key="4">
    <source>
        <dbReference type="Proteomes" id="UP000304900"/>
    </source>
</evidence>
<keyword evidence="1" id="KW-0812">Transmembrane</keyword>
<evidence type="ECO:0000259" key="2">
    <source>
        <dbReference type="Pfam" id="PF06580"/>
    </source>
</evidence>
<name>A0A4U6D9N4_9BACT</name>
<dbReference type="OrthoDB" id="9792992at2"/>
<dbReference type="AlphaFoldDB" id="A0A4U6D9N4"/>
<comment type="caution">
    <text evidence="3">The sequence shown here is derived from an EMBL/GenBank/DDBJ whole genome shotgun (WGS) entry which is preliminary data.</text>
</comment>
<dbReference type="GO" id="GO:0000155">
    <property type="term" value="F:phosphorelay sensor kinase activity"/>
    <property type="evidence" value="ECO:0007669"/>
    <property type="project" value="InterPro"/>
</dbReference>
<dbReference type="Pfam" id="PF06580">
    <property type="entry name" value="His_kinase"/>
    <property type="match status" value="1"/>
</dbReference>
<organism evidence="3 4">
    <name type="scientific">Dyadobacter frigoris</name>
    <dbReference type="NCBI Taxonomy" id="2576211"/>
    <lineage>
        <taxon>Bacteria</taxon>
        <taxon>Pseudomonadati</taxon>
        <taxon>Bacteroidota</taxon>
        <taxon>Cytophagia</taxon>
        <taxon>Cytophagales</taxon>
        <taxon>Spirosomataceae</taxon>
        <taxon>Dyadobacter</taxon>
    </lineage>
</organism>
<feature type="transmembrane region" description="Helical" evidence="1">
    <location>
        <begin position="245"/>
        <end position="269"/>
    </location>
</feature>
<feature type="transmembrane region" description="Helical" evidence="1">
    <location>
        <begin position="213"/>
        <end position="233"/>
    </location>
</feature>
<keyword evidence="4" id="KW-1185">Reference proteome</keyword>
<keyword evidence="1" id="KW-0472">Membrane</keyword>
<feature type="transmembrane region" description="Helical" evidence="1">
    <location>
        <begin position="51"/>
        <end position="72"/>
    </location>
</feature>
<sequence length="548" mass="63085">MLHLSRTIFNRMINKLLPANSKTGVILGVLTAAIIISAWDYTGYFSQWNAIGLPVTMLLNWALYLFAYHVLVPVRRLHISRIKFGALFVAGVLLFSASSFLVAKLTISESEYSASAAHVGEVLGTGKKSVMHRDSTMNRDYIMGMMVVNPFTLLLYVIIANYHRRNHWLLRLDRWWKNEKYSLSWLHMVWLVLGWVLWLFLTIFSNIFSGKPIVWSTTLLMVLPSVIFFYINLKTSFSLLIKNKIVLALLSSLALWVILVVVKIIWFFLLTKGFGLPSILNGVDVFQTIPTDGKSSAYKLGRAFGRVASIANSWDLVILLISFIYGYARKSEQYQQDLRDLAESRQKEMLKQKVLEKEVLDARLQSLKYQINPHFLFNSLNFLYSQSLSLSDDLARATMLLSKMMRYGLQENNDEAKVSLVDEIEHLYNFIEFNQLRFSNYLQIDFSVQGQVQIRRIMPLLLITFVENAFKYGELHQEEFPLQIHLKVDSEKLVFFVKNKIRSGPKEDSTGIGIENIKRRLALGYPGKHILSIQNDSEFYASELTIIL</sequence>
<reference evidence="3 4" key="1">
    <citation type="submission" date="2019-05" db="EMBL/GenBank/DDBJ databases">
        <title>Dyadobacter AR-3-8 sp. nov., isolated from arctic soil.</title>
        <authorList>
            <person name="Chaudhary D.K."/>
        </authorList>
    </citation>
    <scope>NUCLEOTIDE SEQUENCE [LARGE SCALE GENOMIC DNA]</scope>
    <source>
        <strain evidence="3 4">AR-3-8</strain>
    </source>
</reference>
<dbReference type="PANTHER" id="PTHR34220:SF7">
    <property type="entry name" value="SENSOR HISTIDINE KINASE YPDA"/>
    <property type="match status" value="1"/>
</dbReference>
<evidence type="ECO:0000256" key="1">
    <source>
        <dbReference type="SAM" id="Phobius"/>
    </source>
</evidence>
<dbReference type="Proteomes" id="UP000304900">
    <property type="component" value="Unassembled WGS sequence"/>
</dbReference>
<dbReference type="InterPro" id="IPR010559">
    <property type="entry name" value="Sig_transdc_His_kin_internal"/>
</dbReference>
<accession>A0A4U6D9N4</accession>